<accession>A0A2K3CYT3</accession>
<dbReference type="Gene3D" id="3.30.60.30">
    <property type="match status" value="6"/>
</dbReference>
<evidence type="ECO:0000313" key="4">
    <source>
        <dbReference type="Proteomes" id="UP000006906"/>
    </source>
</evidence>
<dbReference type="EMBL" id="CM008975">
    <property type="protein sequence ID" value="PNW73446.1"/>
    <property type="molecule type" value="Genomic_DNA"/>
</dbReference>
<dbReference type="SMART" id="SM00280">
    <property type="entry name" value="KAZAL"/>
    <property type="match status" value="6"/>
</dbReference>
<dbReference type="Pfam" id="PF00050">
    <property type="entry name" value="Kazal_1"/>
    <property type="match status" value="5"/>
</dbReference>
<dbReference type="OrthoDB" id="542940at2759"/>
<keyword evidence="4" id="KW-1185">Reference proteome</keyword>
<name>A0A2K3CYT3_CHLRE</name>
<organism evidence="3 4">
    <name type="scientific">Chlamydomonas reinhardtii</name>
    <name type="common">Chlamydomonas smithii</name>
    <dbReference type="NCBI Taxonomy" id="3055"/>
    <lineage>
        <taxon>Eukaryota</taxon>
        <taxon>Viridiplantae</taxon>
        <taxon>Chlorophyta</taxon>
        <taxon>core chlorophytes</taxon>
        <taxon>Chlorophyceae</taxon>
        <taxon>CS clade</taxon>
        <taxon>Chlamydomonadales</taxon>
        <taxon>Chlamydomonadaceae</taxon>
        <taxon>Chlamydomonas</taxon>
    </lineage>
</organism>
<feature type="domain" description="Kazal-like" evidence="2">
    <location>
        <begin position="120"/>
        <end position="165"/>
    </location>
</feature>
<dbReference type="GeneID" id="5718341"/>
<dbReference type="InterPro" id="IPR053265">
    <property type="entry name" value="Serpin"/>
</dbReference>
<feature type="domain" description="Kazal-like" evidence="2">
    <location>
        <begin position="1"/>
        <end position="41"/>
    </location>
</feature>
<feature type="domain" description="Kazal-like" evidence="2">
    <location>
        <begin position="560"/>
        <end position="605"/>
    </location>
</feature>
<feature type="compositionally biased region" description="Gly residues" evidence="1">
    <location>
        <begin position="455"/>
        <end position="472"/>
    </location>
</feature>
<protein>
    <recommendedName>
        <fullName evidence="2">Kazal-like domain-containing protein</fullName>
    </recommendedName>
</protein>
<feature type="domain" description="Kazal-like" evidence="2">
    <location>
        <begin position="241"/>
        <end position="287"/>
    </location>
</feature>
<evidence type="ECO:0000313" key="3">
    <source>
        <dbReference type="EMBL" id="PNW73446.1"/>
    </source>
</evidence>
<feature type="region of interest" description="Disordered" evidence="1">
    <location>
        <begin position="654"/>
        <end position="691"/>
    </location>
</feature>
<proteinExistence type="predicted"/>
<feature type="domain" description="Kazal-like" evidence="2">
    <location>
        <begin position="172"/>
        <end position="224"/>
    </location>
</feature>
<dbReference type="RefSeq" id="XP_042917104.1">
    <property type="nucleotide sequence ID" value="XM_043070431.1"/>
</dbReference>
<feature type="region of interest" description="Disordered" evidence="1">
    <location>
        <begin position="433"/>
        <end position="480"/>
    </location>
</feature>
<dbReference type="InParanoid" id="A0A2K3CYT3"/>
<dbReference type="PANTHER" id="PTHR21131">
    <property type="entry name" value="SERINE-TYPE ENDOPEPTIDASE INHIBITOR"/>
    <property type="match status" value="1"/>
</dbReference>
<sequence>MCTTEYKPVCGTDNTTYSNKCYAECALGPGAGKWSEGRCAADQLNPVAGCIGNARCAADACAQPWPARCKNPLPAGAVCFNNPCTGVVSGGQLLSPCAALWVDPATSQLVACEAAGAGASPSPSACICTRQKAVVCGTDGKEYGNKCLAECALGRGQWKAGTCSPAPLPSPSPSPSPAPSPAACRCTKEFVPVCGSDKVTYANKCLAKCALGDGGSWSRGACAAASPSPAPGPSPGAKPAPSPHSDCICTMQYAPVCGSNNVTYSNHCVAACRLGANGTWTEGECGGGGGGDGGDGGGGSEPCLCTMEYAPVCTTRNVTYPNSCAAVNCAGQQVSYDRACGQLPAAAGGSGITCAAGSAAAVACFMNPCLASECPARPDAVCLANYCPPGAATYRGRPLTTLPGGGSGGGGADVLPCSAVYIDPVSGDVVDCGGGDNHNSTAASSPSPSPSPSPSGGGGGGDDGGSGGGGGSSRLEVQNIDDCPPDQVIAECFASPGRSCALPCPGSFSPTQPPGSPAPICTFKFCMSTYRGAHLPFCQPIWYNPASGDVVSCLLANGSRPAGLDCRACPTDYRPVCGGDGQTYPNRCLAVCSGVGVAAYGKCGRCARSGGGGGGAGCSSPQQGELCHREVKDQCQPKKTLTCAPRPGAAESVLGVCVPKPGQSSPSPSPSPKRGPKRGPSPSPAKGWHRQ</sequence>
<evidence type="ECO:0000259" key="2">
    <source>
        <dbReference type="PROSITE" id="PS51465"/>
    </source>
</evidence>
<reference evidence="3 4" key="1">
    <citation type="journal article" date="2007" name="Science">
        <title>The Chlamydomonas genome reveals the evolution of key animal and plant functions.</title>
        <authorList>
            <person name="Merchant S.S."/>
            <person name="Prochnik S.E."/>
            <person name="Vallon O."/>
            <person name="Harris E.H."/>
            <person name="Karpowicz S.J."/>
            <person name="Witman G.B."/>
            <person name="Terry A."/>
            <person name="Salamov A."/>
            <person name="Fritz-Laylin L.K."/>
            <person name="Marechal-Drouard L."/>
            <person name="Marshall W.F."/>
            <person name="Qu L.H."/>
            <person name="Nelson D.R."/>
            <person name="Sanderfoot A.A."/>
            <person name="Spalding M.H."/>
            <person name="Kapitonov V.V."/>
            <person name="Ren Q."/>
            <person name="Ferris P."/>
            <person name="Lindquist E."/>
            <person name="Shapiro H."/>
            <person name="Lucas S.M."/>
            <person name="Grimwood J."/>
            <person name="Schmutz J."/>
            <person name="Cardol P."/>
            <person name="Cerutti H."/>
            <person name="Chanfreau G."/>
            <person name="Chen C.L."/>
            <person name="Cognat V."/>
            <person name="Croft M.T."/>
            <person name="Dent R."/>
            <person name="Dutcher S."/>
            <person name="Fernandez E."/>
            <person name="Fukuzawa H."/>
            <person name="Gonzalez-Ballester D."/>
            <person name="Gonzalez-Halphen D."/>
            <person name="Hallmann A."/>
            <person name="Hanikenne M."/>
            <person name="Hippler M."/>
            <person name="Inwood W."/>
            <person name="Jabbari K."/>
            <person name="Kalanon M."/>
            <person name="Kuras R."/>
            <person name="Lefebvre P.A."/>
            <person name="Lemaire S.D."/>
            <person name="Lobanov A.V."/>
            <person name="Lohr M."/>
            <person name="Manuell A."/>
            <person name="Meier I."/>
            <person name="Mets L."/>
            <person name="Mittag M."/>
            <person name="Mittelmeier T."/>
            <person name="Moroney J.V."/>
            <person name="Moseley J."/>
            <person name="Napoli C."/>
            <person name="Nedelcu A.M."/>
            <person name="Niyogi K."/>
            <person name="Novoselov S.V."/>
            <person name="Paulsen I.T."/>
            <person name="Pazour G."/>
            <person name="Purton S."/>
            <person name="Ral J.P."/>
            <person name="Riano-Pachon D.M."/>
            <person name="Riekhof W."/>
            <person name="Rymarquis L."/>
            <person name="Schroda M."/>
            <person name="Stern D."/>
            <person name="Umen J."/>
            <person name="Willows R."/>
            <person name="Wilson N."/>
            <person name="Zimmer S.L."/>
            <person name="Allmer J."/>
            <person name="Balk J."/>
            <person name="Bisova K."/>
            <person name="Chen C.J."/>
            <person name="Elias M."/>
            <person name="Gendler K."/>
            <person name="Hauser C."/>
            <person name="Lamb M.R."/>
            <person name="Ledford H."/>
            <person name="Long J.C."/>
            <person name="Minagawa J."/>
            <person name="Page M.D."/>
            <person name="Pan J."/>
            <person name="Pootakham W."/>
            <person name="Roje S."/>
            <person name="Rose A."/>
            <person name="Stahlberg E."/>
            <person name="Terauchi A.M."/>
            <person name="Yang P."/>
            <person name="Ball S."/>
            <person name="Bowler C."/>
            <person name="Dieckmann C.L."/>
            <person name="Gladyshev V.N."/>
            <person name="Green P."/>
            <person name="Jorgensen R."/>
            <person name="Mayfield S."/>
            <person name="Mueller-Roeber B."/>
            <person name="Rajamani S."/>
            <person name="Sayre R.T."/>
            <person name="Brokstein P."/>
            <person name="Dubchak I."/>
            <person name="Goodstein D."/>
            <person name="Hornick L."/>
            <person name="Huang Y.W."/>
            <person name="Jhaveri J."/>
            <person name="Luo Y."/>
            <person name="Martinez D."/>
            <person name="Ngau W.C."/>
            <person name="Otillar B."/>
            <person name="Poliakov A."/>
            <person name="Porter A."/>
            <person name="Szajkowski L."/>
            <person name="Werner G."/>
            <person name="Zhou K."/>
            <person name="Grigoriev I.V."/>
            <person name="Rokhsar D.S."/>
            <person name="Grossman A.R."/>
        </authorList>
    </citation>
    <scope>NUCLEOTIDE SEQUENCE [LARGE SCALE GENOMIC DNA]</scope>
    <source>
        <strain evidence="4">CC-503</strain>
    </source>
</reference>
<feature type="domain" description="Kazal-like" evidence="2">
    <location>
        <begin position="297"/>
        <end position="342"/>
    </location>
</feature>
<gene>
    <name evidence="3" type="ORF">CHLRE_14g632400v5</name>
</gene>
<dbReference type="PANTHER" id="PTHR21131:SF0">
    <property type="entry name" value="GEO10195P1-RELATED"/>
    <property type="match status" value="1"/>
</dbReference>
<evidence type="ECO:0000256" key="1">
    <source>
        <dbReference type="SAM" id="MobiDB-lite"/>
    </source>
</evidence>
<dbReference type="PROSITE" id="PS00282">
    <property type="entry name" value="KAZAL_1"/>
    <property type="match status" value="4"/>
</dbReference>
<dbReference type="AlphaFoldDB" id="A0A2K3CYT3"/>
<dbReference type="CDD" id="cd00104">
    <property type="entry name" value="KAZAL_FS"/>
    <property type="match status" value="3"/>
</dbReference>
<dbReference type="PROSITE" id="PS51465">
    <property type="entry name" value="KAZAL_2"/>
    <property type="match status" value="6"/>
</dbReference>
<dbReference type="SUPFAM" id="SSF100895">
    <property type="entry name" value="Kazal-type serine protease inhibitors"/>
    <property type="match status" value="6"/>
</dbReference>
<dbReference type="Pfam" id="PF07648">
    <property type="entry name" value="Kazal_2"/>
    <property type="match status" value="1"/>
</dbReference>
<dbReference type="KEGG" id="cre:CHLRE_14g632400v5"/>
<feature type="compositionally biased region" description="Pro residues" evidence="1">
    <location>
        <begin position="667"/>
        <end position="683"/>
    </location>
</feature>
<dbReference type="InterPro" id="IPR002350">
    <property type="entry name" value="Kazal_dom"/>
</dbReference>
<dbReference type="InterPro" id="IPR036058">
    <property type="entry name" value="Kazal_dom_sf"/>
</dbReference>
<dbReference type="ExpressionAtlas" id="A0A2K3CYT3">
    <property type="expression patterns" value="baseline and differential"/>
</dbReference>
<dbReference type="Gramene" id="PNW73446">
    <property type="protein sequence ID" value="PNW73446"/>
    <property type="gene ID" value="CHLRE_14g632400v5"/>
</dbReference>
<dbReference type="Proteomes" id="UP000006906">
    <property type="component" value="Chromosome 14"/>
</dbReference>